<evidence type="ECO:0000313" key="2">
    <source>
        <dbReference type="EMBL" id="CAI9177285.1"/>
    </source>
</evidence>
<name>A0ABN8ZTQ2_RANTA</name>
<organism evidence="2 3">
    <name type="scientific">Rangifer tarandus platyrhynchus</name>
    <name type="common">Svalbard reindeer</name>
    <dbReference type="NCBI Taxonomy" id="3082113"/>
    <lineage>
        <taxon>Eukaryota</taxon>
        <taxon>Metazoa</taxon>
        <taxon>Chordata</taxon>
        <taxon>Craniata</taxon>
        <taxon>Vertebrata</taxon>
        <taxon>Euteleostomi</taxon>
        <taxon>Mammalia</taxon>
        <taxon>Eutheria</taxon>
        <taxon>Laurasiatheria</taxon>
        <taxon>Artiodactyla</taxon>
        <taxon>Ruminantia</taxon>
        <taxon>Pecora</taxon>
        <taxon>Cervidae</taxon>
        <taxon>Odocoileinae</taxon>
        <taxon>Rangifer</taxon>
    </lineage>
</organism>
<feature type="region of interest" description="Disordered" evidence="1">
    <location>
        <begin position="1"/>
        <end position="115"/>
    </location>
</feature>
<keyword evidence="3" id="KW-1185">Reference proteome</keyword>
<feature type="compositionally biased region" description="Basic and acidic residues" evidence="1">
    <location>
        <begin position="26"/>
        <end position="43"/>
    </location>
</feature>
<gene>
    <name evidence="2" type="ORF">MRATA1EN1_LOCUS26247</name>
</gene>
<dbReference type="Proteomes" id="UP001176941">
    <property type="component" value="Chromosome 6"/>
</dbReference>
<protein>
    <submittedName>
        <fullName evidence="2">Uncharacterized protein</fullName>
    </submittedName>
</protein>
<evidence type="ECO:0000256" key="1">
    <source>
        <dbReference type="SAM" id="MobiDB-lite"/>
    </source>
</evidence>
<sequence>MSQTTIGSVSLGLDPAPLPLEALYGSREEKTPQEAPPDLDRRPPRPRSSPARHLGLRGAGAPFPRSQARSSEPRRAPGMPKHDAEAQPSPGNTQPRAVLHPRGGPWPSQGSEESV</sequence>
<proteinExistence type="predicted"/>
<reference evidence="2" key="1">
    <citation type="submission" date="2023-04" db="EMBL/GenBank/DDBJ databases">
        <authorList>
            <consortium name="ELIXIR-Norway"/>
        </authorList>
    </citation>
    <scope>NUCLEOTIDE SEQUENCE [LARGE SCALE GENOMIC DNA]</scope>
</reference>
<dbReference type="EMBL" id="OX459942">
    <property type="protein sequence ID" value="CAI9177285.1"/>
    <property type="molecule type" value="Genomic_DNA"/>
</dbReference>
<accession>A0ABN8ZTQ2</accession>
<feature type="compositionally biased region" description="Basic and acidic residues" evidence="1">
    <location>
        <begin position="71"/>
        <end position="85"/>
    </location>
</feature>
<evidence type="ECO:0000313" key="3">
    <source>
        <dbReference type="Proteomes" id="UP001176941"/>
    </source>
</evidence>